<feature type="active site" description="Proton donor" evidence="5">
    <location>
        <position position="118"/>
    </location>
</feature>
<evidence type="ECO:0000256" key="3">
    <source>
        <dbReference type="ARBA" id="ARBA00022723"/>
    </source>
</evidence>
<organism evidence="11 12">
    <name type="scientific">Dinothrombium tinctorium</name>
    <dbReference type="NCBI Taxonomy" id="1965070"/>
    <lineage>
        <taxon>Eukaryota</taxon>
        <taxon>Metazoa</taxon>
        <taxon>Ecdysozoa</taxon>
        <taxon>Arthropoda</taxon>
        <taxon>Chelicerata</taxon>
        <taxon>Arachnida</taxon>
        <taxon>Acari</taxon>
        <taxon>Acariformes</taxon>
        <taxon>Trombidiformes</taxon>
        <taxon>Prostigmata</taxon>
        <taxon>Anystina</taxon>
        <taxon>Parasitengona</taxon>
        <taxon>Trombidioidea</taxon>
        <taxon>Trombidiidae</taxon>
        <taxon>Dinothrombium</taxon>
    </lineage>
</organism>
<name>A0A3S3SRC0_9ACAR</name>
<dbReference type="Gene3D" id="3.40.50.720">
    <property type="entry name" value="NAD(P)-binding Rossmann-like Domain"/>
    <property type="match status" value="1"/>
</dbReference>
<evidence type="ECO:0000313" key="12">
    <source>
        <dbReference type="Proteomes" id="UP000285301"/>
    </source>
</evidence>
<dbReference type="InterPro" id="IPR036291">
    <property type="entry name" value="NAD(P)-bd_dom_sf"/>
</dbReference>
<feature type="active site" description="Proton acceptor" evidence="5">
    <location>
        <position position="189"/>
    </location>
</feature>
<dbReference type="SMART" id="SM00919">
    <property type="entry name" value="Malic_M"/>
    <property type="match status" value="1"/>
</dbReference>
<evidence type="ECO:0000259" key="9">
    <source>
        <dbReference type="SMART" id="SM00919"/>
    </source>
</evidence>
<evidence type="ECO:0000256" key="2">
    <source>
        <dbReference type="ARBA" id="ARBA00008785"/>
    </source>
</evidence>
<sequence>MAFASSAIEALCSKQRRFFTTVAYVRNKLQGIDVLREPKINKGLGFTFSEREQLKLKGLLPPSFRSQEEQEAAVMKGIRNIRDGLLKYVYLKDLQCTNERLFYRVLCNNTEELMPIVYTPVVGEACLKYSYIYTKPRGLYITAEDAGHVSSILDNWPEKDVRAICVTDGGRILGLGDLGANGMGIPIGKLCLYTALAGIPPSTTLPITIDVGTNNELLLSDPLYTGLRQKRLTGPKYDELLDEFMEAVVKKWGKSCLIQFEDFNNANAFRLLKKYQNKYCTFNDDIQGTAAVCVAGLIASCGLTKTKIRDNVFLFFGAGGAALGIADLLVKAMVEDGLTRIEARSQIWLMDAYGLLSTSRTDLDEQKMRFVKDVKHTSDLEEIINMAKPTALIGASAQGGAFTESILKTMASLNERPIIFPLSNPTSKAECTAKDAYLHTDGRCVFASGSPFDPFSFGGRTFHPSQGNNAYIFPGVALGIIACRVHHIPDFTFLVAAKSLANLVTDEYLEEQRLYPPLHCIRDVSLSIAAKVADYFYSESLATVKPEPTNMFDFVKQNQYDWRYD</sequence>
<feature type="binding site" evidence="6">
    <location>
        <position position="468"/>
    </location>
    <ligand>
        <name>(S)-malate</name>
        <dbReference type="ChEBI" id="CHEBI:15589"/>
    </ligand>
</feature>
<dbReference type="FunFam" id="3.40.50.720:FF:000060">
    <property type="entry name" value="Malic enzyme"/>
    <property type="match status" value="1"/>
</dbReference>
<dbReference type="Proteomes" id="UP000285301">
    <property type="component" value="Unassembled WGS sequence"/>
</dbReference>
<gene>
    <name evidence="11" type="ORF">B4U79_06503</name>
</gene>
<dbReference type="CDD" id="cd05312">
    <property type="entry name" value="NAD_bind_1_malic_enz"/>
    <property type="match status" value="1"/>
</dbReference>
<dbReference type="SMART" id="SM01274">
    <property type="entry name" value="malic"/>
    <property type="match status" value="1"/>
</dbReference>
<proteinExistence type="inferred from homology"/>
<dbReference type="PANTHER" id="PTHR23406">
    <property type="entry name" value="MALIC ENZYME-RELATED"/>
    <property type="match status" value="1"/>
</dbReference>
<dbReference type="InterPro" id="IPR046346">
    <property type="entry name" value="Aminoacid_DH-like_N_sf"/>
</dbReference>
<evidence type="ECO:0000256" key="5">
    <source>
        <dbReference type="PIRSR" id="PIRSR000106-1"/>
    </source>
</evidence>
<evidence type="ECO:0000256" key="7">
    <source>
        <dbReference type="PIRSR" id="PIRSR000106-3"/>
    </source>
</evidence>
<dbReference type="SUPFAM" id="SSF53223">
    <property type="entry name" value="Aminoacid dehydrogenase-like, N-terminal domain"/>
    <property type="match status" value="1"/>
</dbReference>
<dbReference type="SUPFAM" id="SSF51735">
    <property type="entry name" value="NAD(P)-binding Rossmann-fold domains"/>
    <property type="match status" value="1"/>
</dbReference>
<dbReference type="InterPro" id="IPR012301">
    <property type="entry name" value="Malic_N_dom"/>
</dbReference>
<dbReference type="OrthoDB" id="5365701at2759"/>
<evidence type="ECO:0000313" key="11">
    <source>
        <dbReference type="EMBL" id="RWS17993.1"/>
    </source>
</evidence>
<evidence type="ECO:0000256" key="8">
    <source>
        <dbReference type="RuleBase" id="RU003426"/>
    </source>
</evidence>
<comment type="caution">
    <text evidence="11">The sequence shown here is derived from an EMBL/GenBank/DDBJ whole genome shotgun (WGS) entry which is preliminary data.</text>
</comment>
<comment type="cofactor">
    <cofactor evidence="7">
        <name>Mg(2+)</name>
        <dbReference type="ChEBI" id="CHEBI:18420"/>
    </cofactor>
    <cofactor evidence="7">
        <name>Mn(2+)</name>
        <dbReference type="ChEBI" id="CHEBI:29035"/>
    </cofactor>
    <text evidence="7">Divalent metal cations. Prefers magnesium or manganese.</text>
</comment>
<feature type="binding site" evidence="7">
    <location>
        <position position="261"/>
    </location>
    <ligand>
        <name>a divalent metal cation</name>
        <dbReference type="ChEBI" id="CHEBI:60240"/>
    </ligand>
</feature>
<keyword evidence="12" id="KW-1185">Reference proteome</keyword>
<dbReference type="PANTHER" id="PTHR23406:SF90">
    <property type="entry name" value="MALIC ENZYME-RELATED"/>
    <property type="match status" value="1"/>
</dbReference>
<reference evidence="11 12" key="1">
    <citation type="journal article" date="2018" name="Gigascience">
        <title>Genomes of trombidid mites reveal novel predicted allergens and laterally-transferred genes associated with secondary metabolism.</title>
        <authorList>
            <person name="Dong X."/>
            <person name="Chaisiri K."/>
            <person name="Xia D."/>
            <person name="Armstrong S.D."/>
            <person name="Fang Y."/>
            <person name="Donnelly M.J."/>
            <person name="Kadowaki T."/>
            <person name="McGarry J.W."/>
            <person name="Darby A.C."/>
            <person name="Makepeace B.L."/>
        </authorList>
    </citation>
    <scope>NUCLEOTIDE SEQUENCE [LARGE SCALE GENOMIC DNA]</scope>
    <source>
        <strain evidence="11">UoL-WK</strain>
    </source>
</reference>
<dbReference type="PIRSF" id="PIRSF000106">
    <property type="entry name" value="ME"/>
    <property type="match status" value="1"/>
</dbReference>
<evidence type="ECO:0000256" key="6">
    <source>
        <dbReference type="PIRSR" id="PIRSR000106-2"/>
    </source>
</evidence>
<dbReference type="PRINTS" id="PR00072">
    <property type="entry name" value="MALOXRDTASE"/>
</dbReference>
<comment type="cofactor">
    <cofactor evidence="1">
        <name>Mn(2+)</name>
        <dbReference type="ChEBI" id="CHEBI:29035"/>
    </cofactor>
</comment>
<dbReference type="Gene3D" id="3.40.50.10380">
    <property type="entry name" value="Malic enzyme, N-terminal domain"/>
    <property type="match status" value="1"/>
</dbReference>
<feature type="binding site" evidence="6">
    <location>
        <position position="424"/>
    </location>
    <ligand>
        <name>(S)-malate</name>
        <dbReference type="ChEBI" id="CHEBI:15589"/>
    </ligand>
</feature>
<dbReference type="EMBL" id="NCKU01000009">
    <property type="protein sequence ID" value="RWS17993.1"/>
    <property type="molecule type" value="Genomic_DNA"/>
</dbReference>
<dbReference type="GO" id="GO:0006108">
    <property type="term" value="P:malate metabolic process"/>
    <property type="evidence" value="ECO:0007669"/>
    <property type="project" value="TreeGrafter"/>
</dbReference>
<dbReference type="STRING" id="1965070.A0A3S3SRC0"/>
<feature type="binding site" evidence="6">
    <location>
        <position position="171"/>
    </location>
    <ligand>
        <name>(S)-malate</name>
        <dbReference type="ChEBI" id="CHEBI:15589"/>
    </ligand>
</feature>
<feature type="binding site" evidence="7">
    <location>
        <position position="262"/>
    </location>
    <ligand>
        <name>a divalent metal cation</name>
        <dbReference type="ChEBI" id="CHEBI:60240"/>
    </ligand>
</feature>
<feature type="domain" description="Malic enzyme NAD-binding" evidence="9">
    <location>
        <begin position="286"/>
        <end position="537"/>
    </location>
</feature>
<protein>
    <recommendedName>
        <fullName evidence="8">Malic enzyme</fullName>
    </recommendedName>
</protein>
<keyword evidence="3 7" id="KW-0479">Metal-binding</keyword>
<dbReference type="GO" id="GO:0046872">
    <property type="term" value="F:metal ion binding"/>
    <property type="evidence" value="ECO:0007669"/>
    <property type="project" value="UniProtKB-KW"/>
</dbReference>
<accession>A0A3S3SRC0</accession>
<dbReference type="NCBIfam" id="NF010052">
    <property type="entry name" value="PRK13529.1"/>
    <property type="match status" value="1"/>
</dbReference>
<dbReference type="InterPro" id="IPR015884">
    <property type="entry name" value="Malic_enzyme_CS"/>
</dbReference>
<evidence type="ECO:0000256" key="1">
    <source>
        <dbReference type="ARBA" id="ARBA00001936"/>
    </source>
</evidence>
<dbReference type="Pfam" id="PF03949">
    <property type="entry name" value="Malic_M"/>
    <property type="match status" value="1"/>
</dbReference>
<feature type="binding site" evidence="7">
    <location>
        <position position="285"/>
    </location>
    <ligand>
        <name>a divalent metal cation</name>
        <dbReference type="ChEBI" id="CHEBI:60240"/>
    </ligand>
</feature>
<dbReference type="AlphaFoldDB" id="A0A3S3SRC0"/>
<keyword evidence="4 8" id="KW-0560">Oxidoreductase</keyword>
<dbReference type="InterPro" id="IPR037062">
    <property type="entry name" value="Malic_N_dom_sf"/>
</dbReference>
<dbReference type="Pfam" id="PF00390">
    <property type="entry name" value="malic"/>
    <property type="match status" value="1"/>
</dbReference>
<dbReference type="GO" id="GO:0004473">
    <property type="term" value="F:malate dehydrogenase (decarboxylating) (NADP+) activity"/>
    <property type="evidence" value="ECO:0007669"/>
    <property type="project" value="TreeGrafter"/>
</dbReference>
<dbReference type="InterPro" id="IPR012302">
    <property type="entry name" value="Malic_NAD-bd"/>
</dbReference>
<dbReference type="GO" id="GO:0005739">
    <property type="term" value="C:mitochondrion"/>
    <property type="evidence" value="ECO:0007669"/>
    <property type="project" value="TreeGrafter"/>
</dbReference>
<dbReference type="GO" id="GO:0051287">
    <property type="term" value="F:NAD binding"/>
    <property type="evidence" value="ECO:0007669"/>
    <property type="project" value="InterPro"/>
</dbReference>
<feature type="domain" description="Malic enzyme N-terminal" evidence="10">
    <location>
        <begin position="95"/>
        <end position="276"/>
    </location>
</feature>
<evidence type="ECO:0000256" key="4">
    <source>
        <dbReference type="ARBA" id="ARBA00023002"/>
    </source>
</evidence>
<comment type="similarity">
    <text evidence="2 8">Belongs to the malic enzymes family.</text>
</comment>
<dbReference type="InterPro" id="IPR001891">
    <property type="entry name" value="Malic_OxRdtase"/>
</dbReference>
<dbReference type="FunFam" id="3.40.50.10380:FF:000004">
    <property type="entry name" value="Malic enzyme"/>
    <property type="match status" value="1"/>
</dbReference>
<evidence type="ECO:0000259" key="10">
    <source>
        <dbReference type="SMART" id="SM01274"/>
    </source>
</evidence>
<dbReference type="PROSITE" id="PS00331">
    <property type="entry name" value="MALIC_ENZYMES"/>
    <property type="match status" value="1"/>
</dbReference>